<dbReference type="Proteomes" id="UP001152622">
    <property type="component" value="Chromosome 7"/>
</dbReference>
<dbReference type="EMBL" id="JAINUF010000007">
    <property type="protein sequence ID" value="KAJ8354137.1"/>
    <property type="molecule type" value="Genomic_DNA"/>
</dbReference>
<organism evidence="2 3">
    <name type="scientific">Synaphobranchus kaupii</name>
    <name type="common">Kaup's arrowtooth eel</name>
    <dbReference type="NCBI Taxonomy" id="118154"/>
    <lineage>
        <taxon>Eukaryota</taxon>
        <taxon>Metazoa</taxon>
        <taxon>Chordata</taxon>
        <taxon>Craniata</taxon>
        <taxon>Vertebrata</taxon>
        <taxon>Euteleostomi</taxon>
        <taxon>Actinopterygii</taxon>
        <taxon>Neopterygii</taxon>
        <taxon>Teleostei</taxon>
        <taxon>Anguilliformes</taxon>
        <taxon>Synaphobranchidae</taxon>
        <taxon>Synaphobranchus</taxon>
    </lineage>
</organism>
<reference evidence="2" key="1">
    <citation type="journal article" date="2023" name="Science">
        <title>Genome structures resolve the early diversification of teleost fishes.</title>
        <authorList>
            <person name="Parey E."/>
            <person name="Louis A."/>
            <person name="Montfort J."/>
            <person name="Bouchez O."/>
            <person name="Roques C."/>
            <person name="Iampietro C."/>
            <person name="Lluch J."/>
            <person name="Castinel A."/>
            <person name="Donnadieu C."/>
            <person name="Desvignes T."/>
            <person name="Floi Bucao C."/>
            <person name="Jouanno E."/>
            <person name="Wen M."/>
            <person name="Mejri S."/>
            <person name="Dirks R."/>
            <person name="Jansen H."/>
            <person name="Henkel C."/>
            <person name="Chen W.J."/>
            <person name="Zahm M."/>
            <person name="Cabau C."/>
            <person name="Klopp C."/>
            <person name="Thompson A.W."/>
            <person name="Robinson-Rechavi M."/>
            <person name="Braasch I."/>
            <person name="Lecointre G."/>
            <person name="Bobe J."/>
            <person name="Postlethwait J.H."/>
            <person name="Berthelot C."/>
            <person name="Roest Crollius H."/>
            <person name="Guiguen Y."/>
        </authorList>
    </citation>
    <scope>NUCLEOTIDE SEQUENCE</scope>
    <source>
        <strain evidence="2">WJC10195</strain>
    </source>
</reference>
<accession>A0A9Q1IUM7</accession>
<proteinExistence type="predicted"/>
<comment type="caution">
    <text evidence="2">The sequence shown here is derived from an EMBL/GenBank/DDBJ whole genome shotgun (WGS) entry which is preliminary data.</text>
</comment>
<feature type="region of interest" description="Disordered" evidence="1">
    <location>
        <begin position="16"/>
        <end position="86"/>
    </location>
</feature>
<evidence type="ECO:0000256" key="1">
    <source>
        <dbReference type="SAM" id="MobiDB-lite"/>
    </source>
</evidence>
<evidence type="ECO:0000313" key="2">
    <source>
        <dbReference type="EMBL" id="KAJ8354137.1"/>
    </source>
</evidence>
<gene>
    <name evidence="2" type="ORF">SKAU_G00217040</name>
</gene>
<keyword evidence="3" id="KW-1185">Reference proteome</keyword>
<name>A0A9Q1IUM7_SYNKA</name>
<sequence length="143" mass="15529">MTELCGSEVDFREATSEVQLERNRRRRQSVSNDVKHAPVMCSLPGSRLSQSSGSNPSNAAPRDPRRGRAAPHPPCPLPLPTRDTASFPALSPLLRTRTRSVNARAPALPRRLSEWLSRAEGSLGHTCAFPASSLTPDPQPASR</sequence>
<feature type="compositionally biased region" description="Polar residues" evidence="1">
    <location>
        <begin position="47"/>
        <end position="58"/>
    </location>
</feature>
<protein>
    <submittedName>
        <fullName evidence="2">Uncharacterized protein</fullName>
    </submittedName>
</protein>
<evidence type="ECO:0000313" key="3">
    <source>
        <dbReference type="Proteomes" id="UP001152622"/>
    </source>
</evidence>
<dbReference type="AlphaFoldDB" id="A0A9Q1IUM7"/>